<dbReference type="Proteomes" id="UP000182034">
    <property type="component" value="Unassembled WGS sequence"/>
</dbReference>
<reference evidence="2" key="1">
    <citation type="submission" date="2016-10" db="EMBL/GenBank/DDBJ databases">
        <authorList>
            <person name="Varghese N."/>
            <person name="Submissions S."/>
        </authorList>
    </citation>
    <scope>NUCLEOTIDE SEQUENCE [LARGE SCALE GENOMIC DNA]</scope>
    <source>
        <strain evidence="2">SUR2</strain>
    </source>
</reference>
<dbReference type="EMBL" id="FPKW01000025">
    <property type="protein sequence ID" value="SFZ96748.1"/>
    <property type="molecule type" value="Genomic_DNA"/>
</dbReference>
<protein>
    <submittedName>
        <fullName evidence="1">Uncharacterized protein</fullName>
    </submittedName>
</protein>
<dbReference type="STRING" id="1612149.SAMN05216324_12525"/>
<keyword evidence="2" id="KW-1185">Reference proteome</keyword>
<organism evidence="1 2">
    <name type="scientific">Chryseobacterium limigenitum</name>
    <dbReference type="NCBI Taxonomy" id="1612149"/>
    <lineage>
        <taxon>Bacteria</taxon>
        <taxon>Pseudomonadati</taxon>
        <taxon>Bacteroidota</taxon>
        <taxon>Flavobacteriia</taxon>
        <taxon>Flavobacteriales</taxon>
        <taxon>Weeksellaceae</taxon>
        <taxon>Chryseobacterium group</taxon>
        <taxon>Chryseobacterium</taxon>
    </lineage>
</organism>
<name>A0A1K2IWE0_9FLAO</name>
<sequence>MKSYILLIISCSLININCTSQQKSTISENKSIIIQKNEKIEKIEIIEKTRGTNRIISFTPTSKIVSVNGNITTTELPSIEWQNILKQATTIDLSKISLLESPTTNRYSDKALSSKISIISNGKTYLSSDFDAGVPPKELENLYSILMINSKGQRKPPRNNIR</sequence>
<accession>A0A1K2IWE0</accession>
<dbReference type="AlphaFoldDB" id="A0A1K2IWE0"/>
<evidence type="ECO:0000313" key="1">
    <source>
        <dbReference type="EMBL" id="SFZ96748.1"/>
    </source>
</evidence>
<dbReference type="RefSeq" id="WP_072412634.1">
    <property type="nucleotide sequence ID" value="NZ_FPKW01000025.1"/>
</dbReference>
<proteinExistence type="predicted"/>
<gene>
    <name evidence="1" type="ORF">SAMN05216324_12525</name>
</gene>
<evidence type="ECO:0000313" key="2">
    <source>
        <dbReference type="Proteomes" id="UP000182034"/>
    </source>
</evidence>
<dbReference type="OrthoDB" id="1446480at2"/>